<organism evidence="2 3">
    <name type="scientific">Rickenella mellea</name>
    <dbReference type="NCBI Taxonomy" id="50990"/>
    <lineage>
        <taxon>Eukaryota</taxon>
        <taxon>Fungi</taxon>
        <taxon>Dikarya</taxon>
        <taxon>Basidiomycota</taxon>
        <taxon>Agaricomycotina</taxon>
        <taxon>Agaricomycetes</taxon>
        <taxon>Hymenochaetales</taxon>
        <taxon>Rickenellaceae</taxon>
        <taxon>Rickenella</taxon>
    </lineage>
</organism>
<dbReference type="VEuPathDB" id="FungiDB:BD410DRAFT_238221"/>
<sequence>MSKPILYTCVNSIWPAVPDLALLELGYAQDAIHKEVLNLVQGENFNPTFLKINPEGTVPAMTVDGKNYTNTTDVTEWLVKNSPNGAALVDKTNKGLIKRLHDDDADPNFALVLARSAEELGVKVAIADGLFVKFLKNRQAALEKYSSTPEGAEFADFYAKKKAANGGLLAIYEGTLPESAKSGFFQKSNDHWASIRTFILNELIEHLPESGFIGGDRPGEADFHAGAWLARMVATKGGKDINALSHDLGEHVPKKLAEYWAAWDSRDSWKTVYGARYF</sequence>
<dbReference type="SUPFAM" id="SSF52833">
    <property type="entry name" value="Thioredoxin-like"/>
    <property type="match status" value="1"/>
</dbReference>
<dbReference type="OrthoDB" id="412788at2759"/>
<protein>
    <recommendedName>
        <fullName evidence="1">GST N-terminal domain-containing protein</fullName>
    </recommendedName>
</protein>
<evidence type="ECO:0000313" key="3">
    <source>
        <dbReference type="Proteomes" id="UP000294933"/>
    </source>
</evidence>
<evidence type="ECO:0000259" key="1">
    <source>
        <dbReference type="Pfam" id="PF13417"/>
    </source>
</evidence>
<dbReference type="InterPro" id="IPR036282">
    <property type="entry name" value="Glutathione-S-Trfase_C_sf"/>
</dbReference>
<gene>
    <name evidence="2" type="ORF">BD410DRAFT_238221</name>
</gene>
<dbReference type="EMBL" id="ML170157">
    <property type="protein sequence ID" value="TDL28687.1"/>
    <property type="molecule type" value="Genomic_DNA"/>
</dbReference>
<dbReference type="InterPro" id="IPR036249">
    <property type="entry name" value="Thioredoxin-like_sf"/>
</dbReference>
<name>A0A4Y7QM18_9AGAM</name>
<dbReference type="Pfam" id="PF13417">
    <property type="entry name" value="GST_N_3"/>
    <property type="match status" value="1"/>
</dbReference>
<dbReference type="Gene3D" id="3.40.30.10">
    <property type="entry name" value="Glutaredoxin"/>
    <property type="match status" value="1"/>
</dbReference>
<accession>A0A4Y7QM18</accession>
<reference evidence="2 3" key="1">
    <citation type="submission" date="2018-06" db="EMBL/GenBank/DDBJ databases">
        <title>A transcriptomic atlas of mushroom development highlights an independent origin of complex multicellularity.</title>
        <authorList>
            <consortium name="DOE Joint Genome Institute"/>
            <person name="Krizsan K."/>
            <person name="Almasi E."/>
            <person name="Merenyi Z."/>
            <person name="Sahu N."/>
            <person name="Viragh M."/>
            <person name="Koszo T."/>
            <person name="Mondo S."/>
            <person name="Kiss B."/>
            <person name="Balint B."/>
            <person name="Kues U."/>
            <person name="Barry K."/>
            <person name="Hegedus J.C."/>
            <person name="Henrissat B."/>
            <person name="Johnson J."/>
            <person name="Lipzen A."/>
            <person name="Ohm R."/>
            <person name="Nagy I."/>
            <person name="Pangilinan J."/>
            <person name="Yan J."/>
            <person name="Xiong Y."/>
            <person name="Grigoriev I.V."/>
            <person name="Hibbett D.S."/>
            <person name="Nagy L.G."/>
        </authorList>
    </citation>
    <scope>NUCLEOTIDE SEQUENCE [LARGE SCALE GENOMIC DNA]</scope>
    <source>
        <strain evidence="2 3">SZMC22713</strain>
    </source>
</reference>
<dbReference type="STRING" id="50990.A0A4Y7QM18"/>
<feature type="domain" description="GST N-terminal" evidence="1">
    <location>
        <begin position="7"/>
        <end position="83"/>
    </location>
</feature>
<dbReference type="Proteomes" id="UP000294933">
    <property type="component" value="Unassembled WGS sequence"/>
</dbReference>
<proteinExistence type="predicted"/>
<dbReference type="AlphaFoldDB" id="A0A4Y7QM18"/>
<dbReference type="InterPro" id="IPR004045">
    <property type="entry name" value="Glutathione_S-Trfase_N"/>
</dbReference>
<evidence type="ECO:0000313" key="2">
    <source>
        <dbReference type="EMBL" id="TDL28687.1"/>
    </source>
</evidence>
<keyword evidence="3" id="KW-1185">Reference proteome</keyword>
<dbReference type="SUPFAM" id="SSF47616">
    <property type="entry name" value="GST C-terminal domain-like"/>
    <property type="match status" value="1"/>
</dbReference>
<dbReference type="CDD" id="cd00299">
    <property type="entry name" value="GST_C_family"/>
    <property type="match status" value="1"/>
</dbReference>